<feature type="compositionally biased region" description="Basic and acidic residues" evidence="1">
    <location>
        <begin position="293"/>
        <end position="305"/>
    </location>
</feature>
<dbReference type="Ensembl" id="ENSEBUT00000014156.1">
    <property type="protein sequence ID" value="ENSEBUP00000013580.1"/>
    <property type="gene ID" value="ENSEBUG00000008576.1"/>
</dbReference>
<dbReference type="PANTHER" id="PTHR14919:SF0">
    <property type="entry name" value="SPERM FLAGELLAR PROTEIN 2"/>
    <property type="match status" value="1"/>
</dbReference>
<dbReference type="GeneTree" id="ENSGT00390000008160"/>
<dbReference type="AlphaFoldDB" id="A0A8C4QDX2"/>
<dbReference type="InterPro" id="IPR052634">
    <property type="entry name" value="Sperm_flagellar-bone_growth"/>
</dbReference>
<evidence type="ECO:0000313" key="3">
    <source>
        <dbReference type="Proteomes" id="UP000694388"/>
    </source>
</evidence>
<evidence type="ECO:0000256" key="1">
    <source>
        <dbReference type="SAM" id="MobiDB-lite"/>
    </source>
</evidence>
<organism evidence="2 3">
    <name type="scientific">Eptatretus burgeri</name>
    <name type="common">Inshore hagfish</name>
    <dbReference type="NCBI Taxonomy" id="7764"/>
    <lineage>
        <taxon>Eukaryota</taxon>
        <taxon>Metazoa</taxon>
        <taxon>Chordata</taxon>
        <taxon>Craniata</taxon>
        <taxon>Vertebrata</taxon>
        <taxon>Cyclostomata</taxon>
        <taxon>Myxini</taxon>
        <taxon>Myxiniformes</taxon>
        <taxon>Myxinidae</taxon>
        <taxon>Eptatretinae</taxon>
        <taxon>Eptatretus</taxon>
    </lineage>
</organism>
<feature type="region of interest" description="Disordered" evidence="1">
    <location>
        <begin position="293"/>
        <end position="312"/>
    </location>
</feature>
<accession>A0A8C4QDX2</accession>
<sequence length="312" mass="37062">MEKLFQEHFKILHAVDANVDEETLYADVKEILFEVKHNEDITEEDFTGSSMSTESCKDLRVMSNENCEDVFQQQPWTEIEFHSYVQKLFEEEQLPYFISCWQEMENGYIESSNLTFLKMRQERDSIISYYGSTRRSFKHFLTRLSNRNECFLSWKIFYNSFTDKLLEDEMTKVELHQKVDELKEKLSVICDNRNAESQQEIHLLMNSGYLEEFMKNTVYHFISLMQAEVNKHTGIIHFVKEYYQATEETIGLATLSQVMQDSSPEDGITKWIPKEIQNFQLMEQESNFALKQEKRNKDIHSKQDNCQDSAIQ</sequence>
<keyword evidence="3" id="KW-1185">Reference proteome</keyword>
<evidence type="ECO:0000313" key="2">
    <source>
        <dbReference type="Ensembl" id="ENSEBUP00000013580.1"/>
    </source>
</evidence>
<proteinExistence type="predicted"/>
<name>A0A8C4QDX2_EPTBU</name>
<dbReference type="Proteomes" id="UP000694388">
    <property type="component" value="Unplaced"/>
</dbReference>
<protein>
    <submittedName>
        <fullName evidence="2">Uncharacterized protein</fullName>
    </submittedName>
</protein>
<reference evidence="2" key="2">
    <citation type="submission" date="2025-09" db="UniProtKB">
        <authorList>
            <consortium name="Ensembl"/>
        </authorList>
    </citation>
    <scope>IDENTIFICATION</scope>
</reference>
<reference evidence="2" key="1">
    <citation type="submission" date="2025-08" db="UniProtKB">
        <authorList>
            <consortium name="Ensembl"/>
        </authorList>
    </citation>
    <scope>IDENTIFICATION</scope>
</reference>
<dbReference type="PANTHER" id="PTHR14919">
    <property type="entry name" value="KPL2-RELATED"/>
    <property type="match status" value="1"/>
</dbReference>